<name>A0ABT0S9Q6_9SPHN</name>
<evidence type="ECO:0000256" key="1">
    <source>
        <dbReference type="ARBA" id="ARBA00023125"/>
    </source>
</evidence>
<feature type="domain" description="HTH tetR-type" evidence="3">
    <location>
        <begin position="14"/>
        <end position="74"/>
    </location>
</feature>
<proteinExistence type="predicted"/>
<evidence type="ECO:0000256" key="2">
    <source>
        <dbReference type="PROSITE-ProRule" id="PRU00335"/>
    </source>
</evidence>
<gene>
    <name evidence="4" type="ORF">LZ518_08015</name>
</gene>
<feature type="DNA-binding region" description="H-T-H motif" evidence="2">
    <location>
        <begin position="37"/>
        <end position="56"/>
    </location>
</feature>
<reference evidence="4" key="1">
    <citation type="submission" date="2022-05" db="EMBL/GenBank/DDBJ databases">
        <authorList>
            <person name="Jo J.-H."/>
            <person name="Im W.-T."/>
        </authorList>
    </citation>
    <scope>NUCLEOTIDE SEQUENCE</scope>
    <source>
        <strain evidence="4">RB56-2</strain>
    </source>
</reference>
<comment type="caution">
    <text evidence="4">The sequence shown here is derived from an EMBL/GenBank/DDBJ whole genome shotgun (WGS) entry which is preliminary data.</text>
</comment>
<organism evidence="4 5">
    <name type="scientific">Sphingomonas brevis</name>
    <dbReference type="NCBI Taxonomy" id="2908206"/>
    <lineage>
        <taxon>Bacteria</taxon>
        <taxon>Pseudomonadati</taxon>
        <taxon>Pseudomonadota</taxon>
        <taxon>Alphaproteobacteria</taxon>
        <taxon>Sphingomonadales</taxon>
        <taxon>Sphingomonadaceae</taxon>
        <taxon>Sphingomonas</taxon>
    </lineage>
</organism>
<dbReference type="Proteomes" id="UP001165383">
    <property type="component" value="Unassembled WGS sequence"/>
</dbReference>
<sequence length="194" mass="20432">MSITLQTRKRLSPGESRAVAVAAARQLLRDEGVAAVTLKSVAGKIGRTHANLLHHFGSVAGLHRALAEDIAHTVSASITEAIGKRRRGEASERDVVDAMFDAFHAERVGELIGWIALTRQREALQPVVDTIAAIVEDFRASGDTRPMDRVTLGLVLMAIGDSLAGSEVAAASGLGREAVREDAVGLIKGIVGQA</sequence>
<dbReference type="InterPro" id="IPR001647">
    <property type="entry name" value="HTH_TetR"/>
</dbReference>
<accession>A0ABT0S9Q6</accession>
<evidence type="ECO:0000313" key="4">
    <source>
        <dbReference type="EMBL" id="MCL6741073.1"/>
    </source>
</evidence>
<dbReference type="SUPFAM" id="SSF46689">
    <property type="entry name" value="Homeodomain-like"/>
    <property type="match status" value="1"/>
</dbReference>
<evidence type="ECO:0000259" key="3">
    <source>
        <dbReference type="PROSITE" id="PS50977"/>
    </source>
</evidence>
<keyword evidence="5" id="KW-1185">Reference proteome</keyword>
<protein>
    <submittedName>
        <fullName evidence="4">TetR family transcriptional regulator</fullName>
    </submittedName>
</protein>
<dbReference type="Pfam" id="PF00440">
    <property type="entry name" value="TetR_N"/>
    <property type="match status" value="1"/>
</dbReference>
<evidence type="ECO:0000313" key="5">
    <source>
        <dbReference type="Proteomes" id="UP001165383"/>
    </source>
</evidence>
<dbReference type="RefSeq" id="WP_249915479.1">
    <property type="nucleotide sequence ID" value="NZ_JAMGBB010000001.1"/>
</dbReference>
<dbReference type="InterPro" id="IPR009057">
    <property type="entry name" value="Homeodomain-like_sf"/>
</dbReference>
<keyword evidence="1 2" id="KW-0238">DNA-binding</keyword>
<dbReference type="EMBL" id="JAMGBB010000001">
    <property type="protein sequence ID" value="MCL6741073.1"/>
    <property type="molecule type" value="Genomic_DNA"/>
</dbReference>
<dbReference type="PROSITE" id="PS50977">
    <property type="entry name" value="HTH_TETR_2"/>
    <property type="match status" value="1"/>
</dbReference>
<dbReference type="Gene3D" id="1.10.357.10">
    <property type="entry name" value="Tetracycline Repressor, domain 2"/>
    <property type="match status" value="1"/>
</dbReference>